<dbReference type="InterPro" id="IPR027417">
    <property type="entry name" value="P-loop_NTPase"/>
</dbReference>
<dbReference type="Gene3D" id="2.30.130.40">
    <property type="entry name" value="LON domain-like"/>
    <property type="match status" value="1"/>
</dbReference>
<dbReference type="Gene3D" id="1.10.8.60">
    <property type="match status" value="1"/>
</dbReference>
<feature type="binding site" evidence="9">
    <location>
        <begin position="364"/>
        <end position="371"/>
    </location>
    <ligand>
        <name>ATP</name>
        <dbReference type="ChEBI" id="CHEBI:30616"/>
    </ligand>
</feature>
<evidence type="ECO:0000256" key="1">
    <source>
        <dbReference type="ARBA" id="ARBA00004496"/>
    </source>
</evidence>
<keyword evidence="5 9" id="KW-0378">Hydrolase</keyword>
<dbReference type="InterPro" id="IPR003593">
    <property type="entry name" value="AAA+_ATPase"/>
</dbReference>
<evidence type="ECO:0000256" key="7">
    <source>
        <dbReference type="ARBA" id="ARBA00022840"/>
    </source>
</evidence>
<keyword evidence="16" id="KW-1185">Reference proteome</keyword>
<evidence type="ECO:0000259" key="14">
    <source>
        <dbReference type="PROSITE" id="PS51787"/>
    </source>
</evidence>
<dbReference type="PRINTS" id="PR00830">
    <property type="entry name" value="ENDOLAPTASE"/>
</dbReference>
<accession>A0ABR7N1M9</accession>
<dbReference type="SMART" id="SM00464">
    <property type="entry name" value="LON"/>
    <property type="match status" value="1"/>
</dbReference>
<dbReference type="InterPro" id="IPR004815">
    <property type="entry name" value="Lon_bac/euk-typ"/>
</dbReference>
<dbReference type="Gene3D" id="1.20.5.5270">
    <property type="match status" value="1"/>
</dbReference>
<comment type="subcellular location">
    <subcellularLocation>
        <location evidence="1 9 10">Cytoplasm</location>
    </subcellularLocation>
</comment>
<dbReference type="SUPFAM" id="SSF52540">
    <property type="entry name" value="P-loop containing nucleoside triphosphate hydrolases"/>
    <property type="match status" value="1"/>
</dbReference>
<dbReference type="PANTHER" id="PTHR43718:SF2">
    <property type="entry name" value="LON PROTEASE HOMOLOG, MITOCHONDRIAL"/>
    <property type="match status" value="1"/>
</dbReference>
<feature type="domain" description="Lon N-terminal" evidence="14">
    <location>
        <begin position="4"/>
        <end position="213"/>
    </location>
</feature>
<dbReference type="InterPro" id="IPR014721">
    <property type="entry name" value="Ribsml_uS5_D2-typ_fold_subgr"/>
</dbReference>
<evidence type="ECO:0000256" key="8">
    <source>
        <dbReference type="ARBA" id="ARBA00023016"/>
    </source>
</evidence>
<name>A0ABR7N1M9_9FIRM</name>
<reference evidence="15 16" key="1">
    <citation type="submission" date="2020-08" db="EMBL/GenBank/DDBJ databases">
        <title>Genome public.</title>
        <authorList>
            <person name="Liu C."/>
            <person name="Sun Q."/>
        </authorList>
    </citation>
    <scope>NUCLEOTIDE SEQUENCE [LARGE SCALE GENOMIC DNA]</scope>
    <source>
        <strain evidence="15 16">NSJ-37</strain>
    </source>
</reference>
<dbReference type="InterPro" id="IPR027543">
    <property type="entry name" value="Lon_bac"/>
</dbReference>
<dbReference type="Gene3D" id="3.30.230.10">
    <property type="match status" value="1"/>
</dbReference>
<organism evidence="15 16">
    <name type="scientific">Jutongia huaianensis</name>
    <dbReference type="NCBI Taxonomy" id="2763668"/>
    <lineage>
        <taxon>Bacteria</taxon>
        <taxon>Bacillati</taxon>
        <taxon>Bacillota</taxon>
        <taxon>Clostridia</taxon>
        <taxon>Lachnospirales</taxon>
        <taxon>Lachnospiraceae</taxon>
        <taxon>Jutongia</taxon>
    </lineage>
</organism>
<evidence type="ECO:0000256" key="2">
    <source>
        <dbReference type="ARBA" id="ARBA00022490"/>
    </source>
</evidence>
<keyword evidence="8 9" id="KW-0346">Stress response</keyword>
<evidence type="ECO:0000256" key="3">
    <source>
        <dbReference type="ARBA" id="ARBA00022670"/>
    </source>
</evidence>
<dbReference type="InterPro" id="IPR020568">
    <property type="entry name" value="Ribosomal_Su5_D2-typ_SF"/>
</dbReference>
<dbReference type="PANTHER" id="PTHR43718">
    <property type="entry name" value="LON PROTEASE"/>
    <property type="match status" value="1"/>
</dbReference>
<comment type="caution">
    <text evidence="15">The sequence shown here is derived from an EMBL/GenBank/DDBJ whole genome shotgun (WGS) entry which is preliminary data.</text>
</comment>
<keyword evidence="7 9" id="KW-0067">ATP-binding</keyword>
<dbReference type="InterPro" id="IPR008268">
    <property type="entry name" value="Peptidase_S16_AS"/>
</dbReference>
<evidence type="ECO:0000256" key="10">
    <source>
        <dbReference type="PIRNR" id="PIRNR001174"/>
    </source>
</evidence>
<sequence length="780" mass="87646">MIKKPLMALRDVVALPGVTAYIEVAKAETVSAMEAAMENDQMVFTAAKRDAESSDVNMDNLFEVGTIAKVKQIARMPDKYVRVVLEGEKRAHLLSLESTDEGYILANIQESEEEEDVWNNADILSNHGEPTEQLKRVAMIRQLKQLFREYCDRQGKMGQQLQDMVSESIDLDRIIYMITANLPIHYHLKQGIIEPDRIEDRFTELMIVMERELGILRLQGDISEMVKQQVEDNQKEYYLREQIKAIHKELGEDDAESEADKFERKLAKLKATDKVKKKIKEEISRYKRISSNNSESAVIRGYLETLLAMPWKKMSRDNTDVAHAKEILDADHYGLEKVKERILEYLAVKKLNKNGTGTIICLVGPPGTGKTSIAKSVAKALGRKYVRICLGGVRDEAELRGHRRTYVGAMPGRVINAVKNAKVKNPLILFDEIDKMVSDGRGDPAAAMLEILDPEQNKHFSDHYLELSFDLSKAFFICTANGTDTISRPLLDRMEVIELPGYTENEKFHIAKEHLWTKQLAQNGITKQQLTITDKALRTVILRYTREAGVRGLERRIASLCRKAAKVIAQEDTKTKIRISDRNVKEYLGKPVYKPNAANEKPEIGIVRGLAWTSVGGETLEIEVMSLKGSGKLELTGKLGDVMQESAKIALTYVRYLVQDQVSEDYFEKHDIHIHVPEGATPKDGPSAGVTMTTAIYSAVTEKAVRADVAMTGEVTLRGRVLPIGGLKEKLLAAKEAGIQEVLVPKENSRDVDEMEAEILDGIELKYVQKVEDVLKEALA</sequence>
<feature type="domain" description="Lon proteolytic" evidence="13">
    <location>
        <begin position="601"/>
        <end position="780"/>
    </location>
</feature>
<evidence type="ECO:0000256" key="4">
    <source>
        <dbReference type="ARBA" id="ARBA00022741"/>
    </source>
</evidence>
<keyword evidence="4 9" id="KW-0547">Nucleotide-binding</keyword>
<dbReference type="InterPro" id="IPR003959">
    <property type="entry name" value="ATPase_AAA_core"/>
</dbReference>
<dbReference type="SUPFAM" id="SSF54211">
    <property type="entry name" value="Ribosomal protein S5 domain 2-like"/>
    <property type="match status" value="1"/>
</dbReference>
<dbReference type="Pfam" id="PF00004">
    <property type="entry name" value="AAA"/>
    <property type="match status" value="1"/>
</dbReference>
<evidence type="ECO:0000256" key="9">
    <source>
        <dbReference type="HAMAP-Rule" id="MF_01973"/>
    </source>
</evidence>
<dbReference type="InterPro" id="IPR008269">
    <property type="entry name" value="Lon_proteolytic"/>
</dbReference>
<evidence type="ECO:0000313" key="16">
    <source>
        <dbReference type="Proteomes" id="UP000606193"/>
    </source>
</evidence>
<evidence type="ECO:0000256" key="12">
    <source>
        <dbReference type="RuleBase" id="RU000591"/>
    </source>
</evidence>
<dbReference type="InterPro" id="IPR054594">
    <property type="entry name" value="Lon_lid"/>
</dbReference>
<comment type="similarity">
    <text evidence="9 10 11 12">Belongs to the peptidase S16 family.</text>
</comment>
<dbReference type="Proteomes" id="UP000606193">
    <property type="component" value="Unassembled WGS sequence"/>
</dbReference>
<dbReference type="InterPro" id="IPR046336">
    <property type="entry name" value="Lon_prtase_N_sf"/>
</dbReference>
<dbReference type="CDD" id="cd19500">
    <property type="entry name" value="RecA-like_Lon"/>
    <property type="match status" value="1"/>
</dbReference>
<dbReference type="Pfam" id="PF22667">
    <property type="entry name" value="Lon_lid"/>
    <property type="match status" value="1"/>
</dbReference>
<dbReference type="GO" id="GO:0004252">
    <property type="term" value="F:serine-type endopeptidase activity"/>
    <property type="evidence" value="ECO:0007669"/>
    <property type="project" value="UniProtKB-EC"/>
</dbReference>
<dbReference type="PROSITE" id="PS51786">
    <property type="entry name" value="LON_PROTEOLYTIC"/>
    <property type="match status" value="1"/>
</dbReference>
<keyword evidence="3 9" id="KW-0645">Protease</keyword>
<protein>
    <recommendedName>
        <fullName evidence="9 10">Lon protease</fullName>
        <ecNumber evidence="9 10">3.4.21.53</ecNumber>
    </recommendedName>
    <alternativeName>
        <fullName evidence="9">ATP-dependent protease La</fullName>
    </alternativeName>
</protein>
<evidence type="ECO:0000256" key="6">
    <source>
        <dbReference type="ARBA" id="ARBA00022825"/>
    </source>
</evidence>
<dbReference type="InterPro" id="IPR027065">
    <property type="entry name" value="Lon_Prtase"/>
</dbReference>
<dbReference type="Gene3D" id="1.20.58.1480">
    <property type="match status" value="1"/>
</dbReference>
<comment type="function">
    <text evidence="9">ATP-dependent serine protease that mediates the selective degradation of mutant and abnormal proteins as well as certain short-lived regulatory proteins. Required for cellular homeostasis and for survival from DNA damage and developmental changes induced by stress. Degrades polypeptides processively to yield small peptide fragments that are 5 to 10 amino acids long. Binds to DNA in a double-stranded, site-specific manner.</text>
</comment>
<dbReference type="InterPro" id="IPR003111">
    <property type="entry name" value="Lon_prtase_N"/>
</dbReference>
<comment type="induction">
    <text evidence="9">By heat shock.</text>
</comment>
<gene>
    <name evidence="9 15" type="primary">lon</name>
    <name evidence="15" type="ORF">H8704_07790</name>
</gene>
<evidence type="ECO:0000259" key="13">
    <source>
        <dbReference type="PROSITE" id="PS51786"/>
    </source>
</evidence>
<dbReference type="EC" id="3.4.21.53" evidence="9 10"/>
<dbReference type="Pfam" id="PF02190">
    <property type="entry name" value="LON_substr_bdg"/>
    <property type="match status" value="1"/>
</dbReference>
<keyword evidence="6 9" id="KW-0720">Serine protease</keyword>
<dbReference type="InterPro" id="IPR015947">
    <property type="entry name" value="PUA-like_sf"/>
</dbReference>
<dbReference type="PROSITE" id="PS01046">
    <property type="entry name" value="LON_SER"/>
    <property type="match status" value="1"/>
</dbReference>
<dbReference type="EMBL" id="JACRSX010000008">
    <property type="protein sequence ID" value="MBC8562528.1"/>
    <property type="molecule type" value="Genomic_DNA"/>
</dbReference>
<dbReference type="Gene3D" id="3.40.50.300">
    <property type="entry name" value="P-loop containing nucleotide triphosphate hydrolases"/>
    <property type="match status" value="1"/>
</dbReference>
<evidence type="ECO:0000313" key="15">
    <source>
        <dbReference type="EMBL" id="MBC8562528.1"/>
    </source>
</evidence>
<keyword evidence="2 9" id="KW-0963">Cytoplasm</keyword>
<evidence type="ECO:0000256" key="5">
    <source>
        <dbReference type="ARBA" id="ARBA00022801"/>
    </source>
</evidence>
<comment type="catalytic activity">
    <reaction evidence="9 10 11">
        <text>Hydrolysis of proteins in presence of ATP.</text>
        <dbReference type="EC" id="3.4.21.53"/>
    </reaction>
</comment>
<evidence type="ECO:0000256" key="11">
    <source>
        <dbReference type="PROSITE-ProRule" id="PRU01122"/>
    </source>
</evidence>
<dbReference type="Pfam" id="PF05362">
    <property type="entry name" value="Lon_C"/>
    <property type="match status" value="1"/>
</dbReference>
<dbReference type="HAMAP" id="MF_01973">
    <property type="entry name" value="lon_bact"/>
    <property type="match status" value="1"/>
</dbReference>
<dbReference type="RefSeq" id="WP_249297883.1">
    <property type="nucleotide sequence ID" value="NZ_JACRSX010000008.1"/>
</dbReference>
<comment type="subunit">
    <text evidence="9 10">Homohexamer. Organized in a ring with a central cavity.</text>
</comment>
<dbReference type="PIRSF" id="PIRSF001174">
    <property type="entry name" value="Lon_proteas"/>
    <property type="match status" value="1"/>
</dbReference>
<dbReference type="PROSITE" id="PS51787">
    <property type="entry name" value="LON_N"/>
    <property type="match status" value="1"/>
</dbReference>
<dbReference type="SMART" id="SM00382">
    <property type="entry name" value="AAA"/>
    <property type="match status" value="1"/>
</dbReference>
<feature type="active site" evidence="9 11">
    <location>
        <position position="730"/>
    </location>
</feature>
<dbReference type="SUPFAM" id="SSF88697">
    <property type="entry name" value="PUA domain-like"/>
    <property type="match status" value="1"/>
</dbReference>
<dbReference type="NCBIfam" id="TIGR00763">
    <property type="entry name" value="lon"/>
    <property type="match status" value="1"/>
</dbReference>
<proteinExistence type="evidence at transcript level"/>
<feature type="active site" evidence="9 11">
    <location>
        <position position="687"/>
    </location>
</feature>